<gene>
    <name evidence="1" type="ORF">POREN0001_1508</name>
</gene>
<proteinExistence type="predicted"/>
<comment type="caution">
    <text evidence="1">The sequence shown here is derived from an EMBL/GenBank/DDBJ whole genome shotgun (WGS) entry which is preliminary data.</text>
</comment>
<dbReference type="EMBL" id="ACNN01000024">
    <property type="protein sequence ID" value="EEN82559.1"/>
    <property type="molecule type" value="Genomic_DNA"/>
</dbReference>
<dbReference type="Proteomes" id="UP000004295">
    <property type="component" value="Unassembled WGS sequence"/>
</dbReference>
<evidence type="ECO:0000313" key="2">
    <source>
        <dbReference type="Proteomes" id="UP000004295"/>
    </source>
</evidence>
<evidence type="ECO:0000313" key="1">
    <source>
        <dbReference type="EMBL" id="EEN82559.1"/>
    </source>
</evidence>
<dbReference type="GeneID" id="93364838"/>
<keyword evidence="2" id="KW-1185">Reference proteome</keyword>
<protein>
    <recommendedName>
        <fullName evidence="3">Type VI secretion system baseplate subunit TssF</fullName>
    </recommendedName>
</protein>
<reference evidence="1 2" key="1">
    <citation type="submission" date="2009-04" db="EMBL/GenBank/DDBJ databases">
        <authorList>
            <person name="Sebastian Y."/>
            <person name="Madupu R."/>
            <person name="Durkin A.S."/>
            <person name="Torralba M."/>
            <person name="Methe B."/>
            <person name="Sutton G.G."/>
            <person name="Strausberg R.L."/>
            <person name="Nelson K.E."/>
        </authorList>
    </citation>
    <scope>NUCLEOTIDE SEQUENCE [LARGE SCALE GENOMIC DNA]</scope>
    <source>
        <strain evidence="2">ATCC 35406 / BCRC 14492 / JCM 8526 / NCTC 13058 / HG 370</strain>
    </source>
</reference>
<organism evidence="1 2">
    <name type="scientific">Porphyromonas endodontalis (strain ATCC 35406 / DSM 24491 / JCM 8526 / CCUG 16442 / BCRC 14492 / NCTC 13058 / HG 370)</name>
    <name type="common">Bacteroides endodontalis</name>
    <dbReference type="NCBI Taxonomy" id="553175"/>
    <lineage>
        <taxon>Bacteria</taxon>
        <taxon>Pseudomonadati</taxon>
        <taxon>Bacteroidota</taxon>
        <taxon>Bacteroidia</taxon>
        <taxon>Bacteroidales</taxon>
        <taxon>Porphyromonadaceae</taxon>
        <taxon>Porphyromonas</taxon>
    </lineage>
</organism>
<dbReference type="AlphaFoldDB" id="C3JB65"/>
<evidence type="ECO:0008006" key="3">
    <source>
        <dbReference type="Google" id="ProtNLM"/>
    </source>
</evidence>
<dbReference type="RefSeq" id="WP_004333921.1">
    <property type="nucleotide sequence ID" value="NZ_ACNN01000024.1"/>
</dbReference>
<accession>C3JB65</accession>
<sequence>MNNYRESKEDIKDRMIRTALDFWNIRNIENLDPFVRLLIEAMAAQLHLLSEEIADIEVRTMQRLSEVLLPESVSLAQPSHAIVHIETLLEEMETNPFEGFYATDPFSGRKDELRYSFYPVCKTPLRRGRIKKLIIGGEVYESLQGLHKKLLLRSDLTPENHNKVFVGLDFAEDIDNIDTLSFYIDFPNIAQKNDYLRLLSYCKWSFNGEQIKTEEGIFSSDKDIPSSLSSFFDSQKYESRVVEEILSHYKKHYRTIRTNIPISDYLKSSLPSCMQKDERLDKEYYLEVCKENLFWIEIEFPPHFSPKVLSEIQIGINTVPVVNKELHVATTDTRKAFGVIPLCSNEQESFLGIAEVTDSDGNTYSPVGEYHKSGIEHTYSIRRGGCETFDERDAVDYLQRLQNLLEDEMGIFSSSHLGVNSENTYLINQLIQRLKQESRYIHSQKEKTHYLFVGPSETLLTIRYWTTLGDLANGIKIGQRLNPTETSYGDMLRVSMITPSIGGRPTPSDRERTAKFRHILESRNRIVTNSDIRSFCLAEFADSVSDVHIEKGIAQGKHSKQGLIRTIDVHLSLLSPVSNDSRLQEMKDEIYNQLVAHSPMTFNYRIFID</sequence>
<name>C3JB65_POREA</name>
<dbReference type="STRING" id="553175.POREN0001_1508"/>
<dbReference type="eggNOG" id="COG3519">
    <property type="taxonomic scope" value="Bacteria"/>
</dbReference>